<name>A0ABV4SFI1_9ACTN</name>
<dbReference type="Pfam" id="PF06737">
    <property type="entry name" value="Transglycosylas"/>
    <property type="match status" value="1"/>
</dbReference>
<dbReference type="InterPro" id="IPR010618">
    <property type="entry name" value="RPF"/>
</dbReference>
<dbReference type="Gene3D" id="3.10.350.10">
    <property type="entry name" value="LysM domain"/>
    <property type="match status" value="1"/>
</dbReference>
<feature type="domain" description="LysM" evidence="4">
    <location>
        <begin position="141"/>
        <end position="190"/>
    </location>
</feature>
<dbReference type="SMART" id="SM00257">
    <property type="entry name" value="LysM"/>
    <property type="match status" value="1"/>
</dbReference>
<feature type="chain" id="PRO_5046554821" evidence="3">
    <location>
        <begin position="36"/>
        <end position="206"/>
    </location>
</feature>
<evidence type="ECO:0000256" key="3">
    <source>
        <dbReference type="SAM" id="SignalP"/>
    </source>
</evidence>
<keyword evidence="6" id="KW-1185">Reference proteome</keyword>
<feature type="signal peptide" evidence="3">
    <location>
        <begin position="1"/>
        <end position="35"/>
    </location>
</feature>
<dbReference type="CDD" id="cd13925">
    <property type="entry name" value="RPF"/>
    <property type="match status" value="1"/>
</dbReference>
<evidence type="ECO:0000313" key="6">
    <source>
        <dbReference type="Proteomes" id="UP001571476"/>
    </source>
</evidence>
<protein>
    <submittedName>
        <fullName evidence="5">Transglycosylase family protein</fullName>
    </submittedName>
</protein>
<keyword evidence="2" id="KW-0378">Hydrolase</keyword>
<dbReference type="RefSeq" id="WP_372562113.1">
    <property type="nucleotide sequence ID" value="NZ_JBGOSP010000004.1"/>
</dbReference>
<evidence type="ECO:0000256" key="2">
    <source>
        <dbReference type="ARBA" id="ARBA00022801"/>
    </source>
</evidence>
<comment type="similarity">
    <text evidence="1">Belongs to the transglycosylase family. Rpf subfamily.</text>
</comment>
<dbReference type="InterPro" id="IPR036779">
    <property type="entry name" value="LysM_dom_sf"/>
</dbReference>
<dbReference type="CDD" id="cd00118">
    <property type="entry name" value="LysM"/>
    <property type="match status" value="1"/>
</dbReference>
<accession>A0ABV4SFI1</accession>
<dbReference type="SUPFAM" id="SSF53955">
    <property type="entry name" value="Lysozyme-like"/>
    <property type="match status" value="1"/>
</dbReference>
<gene>
    <name evidence="5" type="ORF">ACEG43_08790</name>
</gene>
<dbReference type="PROSITE" id="PS51782">
    <property type="entry name" value="LYSM"/>
    <property type="match status" value="1"/>
</dbReference>
<dbReference type="Pfam" id="PF01476">
    <property type="entry name" value="LysM"/>
    <property type="match status" value="1"/>
</dbReference>
<evidence type="ECO:0000313" key="5">
    <source>
        <dbReference type="EMBL" id="MFA3836273.1"/>
    </source>
</evidence>
<reference evidence="5 6" key="1">
    <citation type="submission" date="2024-08" db="EMBL/GenBank/DDBJ databases">
        <title>Genome sequence of Streptomyces aureus CACIA-1.46HGO.</title>
        <authorList>
            <person name="Evangelista-Martinez Z."/>
        </authorList>
    </citation>
    <scope>NUCLEOTIDE SEQUENCE [LARGE SCALE GENOMIC DNA]</scope>
    <source>
        <strain evidence="5 6">CACIA-1.46HGO</strain>
    </source>
</reference>
<dbReference type="EMBL" id="JBGOSP010000004">
    <property type="protein sequence ID" value="MFA3836273.1"/>
    <property type="molecule type" value="Genomic_DNA"/>
</dbReference>
<sequence length="206" mass="22528">MRPMPVNRTRPARRFRLAALPAALFAALFAPAAAAAVPTPPAPGPGRLILRLDDCARDQWPWGCLAECESSGRWHINSGNAYYGGLQFRQSTWKENGGLGYAPRADLATRAEQIAVAEKVLRTQGWRAWPICSKVLALDGRVHVVKPGETLSSIAARYRLKGGWQALYKANKQMVGTHPDRLDKGTVLLIPKASAKSLGRARPARR</sequence>
<proteinExistence type="inferred from homology"/>
<evidence type="ECO:0000259" key="4">
    <source>
        <dbReference type="PROSITE" id="PS51782"/>
    </source>
</evidence>
<organism evidence="5 6">
    <name type="scientific">Streptomyces aureus</name>
    <dbReference type="NCBI Taxonomy" id="193461"/>
    <lineage>
        <taxon>Bacteria</taxon>
        <taxon>Bacillati</taxon>
        <taxon>Actinomycetota</taxon>
        <taxon>Actinomycetes</taxon>
        <taxon>Kitasatosporales</taxon>
        <taxon>Streptomycetaceae</taxon>
        <taxon>Streptomyces</taxon>
    </lineage>
</organism>
<comment type="caution">
    <text evidence="5">The sequence shown here is derived from an EMBL/GenBank/DDBJ whole genome shotgun (WGS) entry which is preliminary data.</text>
</comment>
<dbReference type="InterPro" id="IPR023346">
    <property type="entry name" value="Lysozyme-like_dom_sf"/>
</dbReference>
<dbReference type="InterPro" id="IPR018392">
    <property type="entry name" value="LysM"/>
</dbReference>
<dbReference type="SUPFAM" id="SSF54106">
    <property type="entry name" value="LysM domain"/>
    <property type="match status" value="1"/>
</dbReference>
<dbReference type="Proteomes" id="UP001571476">
    <property type="component" value="Unassembled WGS sequence"/>
</dbReference>
<keyword evidence="3" id="KW-0732">Signal</keyword>
<dbReference type="Gene3D" id="1.10.530.10">
    <property type="match status" value="1"/>
</dbReference>
<evidence type="ECO:0000256" key="1">
    <source>
        <dbReference type="ARBA" id="ARBA00010830"/>
    </source>
</evidence>